<proteinExistence type="predicted"/>
<evidence type="ECO:0000256" key="1">
    <source>
        <dbReference type="SAM" id="MobiDB-lite"/>
    </source>
</evidence>
<feature type="chain" id="PRO_5046597684" description="YtxH domain-containing protein" evidence="2">
    <location>
        <begin position="28"/>
        <end position="82"/>
    </location>
</feature>
<evidence type="ECO:0008006" key="5">
    <source>
        <dbReference type="Google" id="ProtNLM"/>
    </source>
</evidence>
<evidence type="ECO:0000313" key="3">
    <source>
        <dbReference type="EMBL" id="MFD2110729.1"/>
    </source>
</evidence>
<comment type="caution">
    <text evidence="3">The sequence shown here is derived from an EMBL/GenBank/DDBJ whole genome shotgun (WGS) entry which is preliminary data.</text>
</comment>
<gene>
    <name evidence="3" type="ORF">ACFSJC_02600</name>
</gene>
<protein>
    <recommendedName>
        <fullName evidence="5">YtxH domain-containing protein</fullName>
    </recommendedName>
</protein>
<dbReference type="Proteomes" id="UP001597337">
    <property type="component" value="Unassembled WGS sequence"/>
</dbReference>
<dbReference type="RefSeq" id="WP_386022775.1">
    <property type="nucleotide sequence ID" value="NZ_JBHUHX010000004.1"/>
</dbReference>
<dbReference type="PROSITE" id="PS51257">
    <property type="entry name" value="PROKAR_LIPOPROTEIN"/>
    <property type="match status" value="1"/>
</dbReference>
<keyword evidence="2" id="KW-0732">Signal</keyword>
<keyword evidence="4" id="KW-1185">Reference proteome</keyword>
<dbReference type="EMBL" id="JBHUHX010000004">
    <property type="protein sequence ID" value="MFD2110729.1"/>
    <property type="molecule type" value="Genomic_DNA"/>
</dbReference>
<sequence length="82" mass="8709">MKITNMSKTGFAVPTAIVLALMLTACGDTDDGKAEKMGAQIDQAVEQAKSKVEEAKDSVSNAVENAGDKMEEMGDRVENKTD</sequence>
<feature type="region of interest" description="Disordered" evidence="1">
    <location>
        <begin position="51"/>
        <end position="82"/>
    </location>
</feature>
<accession>A0ABW4Y4Y6</accession>
<name>A0ABW4Y4Y6_9GAMM</name>
<evidence type="ECO:0000256" key="2">
    <source>
        <dbReference type="SAM" id="SignalP"/>
    </source>
</evidence>
<evidence type="ECO:0000313" key="4">
    <source>
        <dbReference type="Proteomes" id="UP001597337"/>
    </source>
</evidence>
<feature type="compositionally biased region" description="Basic and acidic residues" evidence="1">
    <location>
        <begin position="66"/>
        <end position="82"/>
    </location>
</feature>
<organism evidence="3 4">
    <name type="scientific">Thiorhodococcus fuscus</name>
    <dbReference type="NCBI Taxonomy" id="527200"/>
    <lineage>
        <taxon>Bacteria</taxon>
        <taxon>Pseudomonadati</taxon>
        <taxon>Pseudomonadota</taxon>
        <taxon>Gammaproteobacteria</taxon>
        <taxon>Chromatiales</taxon>
        <taxon>Chromatiaceae</taxon>
        <taxon>Thiorhodococcus</taxon>
    </lineage>
</organism>
<feature type="signal peptide" evidence="2">
    <location>
        <begin position="1"/>
        <end position="27"/>
    </location>
</feature>
<reference evidence="4" key="1">
    <citation type="journal article" date="2019" name="Int. J. Syst. Evol. Microbiol.">
        <title>The Global Catalogue of Microorganisms (GCM) 10K type strain sequencing project: providing services to taxonomists for standard genome sequencing and annotation.</title>
        <authorList>
            <consortium name="The Broad Institute Genomics Platform"/>
            <consortium name="The Broad Institute Genome Sequencing Center for Infectious Disease"/>
            <person name="Wu L."/>
            <person name="Ma J."/>
        </authorList>
    </citation>
    <scope>NUCLEOTIDE SEQUENCE [LARGE SCALE GENOMIC DNA]</scope>
    <source>
        <strain evidence="4">KACC 12597</strain>
    </source>
</reference>